<gene>
    <name evidence="2" type="ORF">PHY01_23410</name>
</gene>
<evidence type="ECO:0000313" key="2">
    <source>
        <dbReference type="EMBL" id="GEC20058.1"/>
    </source>
</evidence>
<dbReference type="RefSeq" id="WP_141278599.1">
    <property type="nucleotide sequence ID" value="NZ_BAAARZ010000019.1"/>
</dbReference>
<dbReference type="Gene3D" id="2.30.30.440">
    <property type="entry name" value="Domain of unknown function DUF1918"/>
    <property type="match status" value="1"/>
</dbReference>
<dbReference type="EMBL" id="BJNG01000017">
    <property type="protein sequence ID" value="GEC20058.1"/>
    <property type="molecule type" value="Genomic_DNA"/>
</dbReference>
<evidence type="ECO:0000259" key="1">
    <source>
        <dbReference type="Pfam" id="PF08940"/>
    </source>
</evidence>
<dbReference type="InterPro" id="IPR015035">
    <property type="entry name" value="DUF1918"/>
</dbReference>
<comment type="caution">
    <text evidence="2">The sequence shown here is derived from an EMBL/GenBank/DDBJ whole genome shotgun (WGS) entry which is preliminary data.</text>
</comment>
<feature type="domain" description="DUF1918" evidence="1">
    <location>
        <begin position="1"/>
        <end position="57"/>
    </location>
</feature>
<dbReference type="Pfam" id="PF08940">
    <property type="entry name" value="DUF1918"/>
    <property type="match status" value="1"/>
</dbReference>
<name>A0A4Y3WNJ1_9PSEU</name>
<dbReference type="Proteomes" id="UP000320338">
    <property type="component" value="Unassembled WGS sequence"/>
</dbReference>
<dbReference type="SUPFAM" id="SSF50118">
    <property type="entry name" value="Cell growth inhibitor/plasmid maintenance toxic component"/>
    <property type="match status" value="1"/>
</dbReference>
<dbReference type="AlphaFoldDB" id="A0A4Y3WNJ1"/>
<accession>A0A4Y3WNJ1</accession>
<dbReference type="OrthoDB" id="4828144at2"/>
<organism evidence="2 3">
    <name type="scientific">Pseudonocardia hydrocarbonoxydans</name>
    <dbReference type="NCBI Taxonomy" id="76726"/>
    <lineage>
        <taxon>Bacteria</taxon>
        <taxon>Bacillati</taxon>
        <taxon>Actinomycetota</taxon>
        <taxon>Actinomycetes</taxon>
        <taxon>Pseudonocardiales</taxon>
        <taxon>Pseudonocardiaceae</taxon>
        <taxon>Pseudonocardia</taxon>
    </lineage>
</organism>
<reference evidence="2 3" key="1">
    <citation type="submission" date="2019-06" db="EMBL/GenBank/DDBJ databases">
        <title>Whole genome shotgun sequence of Pseudonocardia hydrocarbonoxydans NBRC 14498.</title>
        <authorList>
            <person name="Hosoyama A."/>
            <person name="Uohara A."/>
            <person name="Ohji S."/>
            <person name="Ichikawa N."/>
        </authorList>
    </citation>
    <scope>NUCLEOTIDE SEQUENCE [LARGE SCALE GENOMIC DNA]</scope>
    <source>
        <strain evidence="2 3">NBRC 14498</strain>
    </source>
</reference>
<evidence type="ECO:0000313" key="3">
    <source>
        <dbReference type="Proteomes" id="UP000320338"/>
    </source>
</evidence>
<keyword evidence="3" id="KW-1185">Reference proteome</keyword>
<protein>
    <recommendedName>
        <fullName evidence="1">DUF1918 domain-containing protein</fullName>
    </recommendedName>
</protein>
<proteinExistence type="predicted"/>
<sequence>MRAHVGDWLVIPPAPGEHVSRRGRIVGVPHEDGSPPYRVRWLDDDHESLLFPPPDAHLRCPAPTSGGRS</sequence>